<dbReference type="Gene3D" id="3.30.420.40">
    <property type="match status" value="2"/>
</dbReference>
<evidence type="ECO:0000256" key="1">
    <source>
        <dbReference type="SAM" id="MobiDB-lite"/>
    </source>
</evidence>
<dbReference type="Proteomes" id="UP000076881">
    <property type="component" value="Unassembled WGS sequence"/>
</dbReference>
<feature type="region of interest" description="Disordered" evidence="1">
    <location>
        <begin position="632"/>
        <end position="658"/>
    </location>
</feature>
<sequence length="658" mass="73384">MHPASRPRNSGSDSDDTDTTCSVVFDLGTTCSRACLVGDGAPEFISFPPTLRDPEQFDDTTQSKATASLFDTHTSPYECIVSSDDKADQIPLQFFPEIRHLMELRAAIGMNKYETTVRSRLPLFENFFARYDELPVEGKHAVMCHAENTYLTFLEQVHDAAERTADMLHCEITQILVTFPTSWTSWVQKYHAVCLQMTWKLPLGSIELMYECEAIANSVLSASATRNMGNLSPKKMLVVDLGAHVLSISGFCVELGSTDLSKFHLFRNGNISSAHSGVHLHAALVKAKIRSYIESNRDTISKSNEEALGKRLFASYLHKCSAMVKGQAFVICADLSSGEHHQILFSDETSRQMCDRCFSDAFNTLDKMLHDAAHDNEPRETEVVLTGRGFRNTSIREEVEKRVKDRGLVLHDSTHSDFDATESTNVALGAAYTVLQAITADEYMQMACFALWDTKNTGSPHSVIWSNGSSRTARFTMSESERDESFIVCYPAPRVTDMASIDETPNYKFSKLPNLPCGDYALHLEYETSSSSDDRIIAVHIHAGGGGEIEVVRYPVYYDRASRLCFRDIDTEQHHDTEHQINADFEEPQPLQFETPEELKAKILARTNYRPPKRQAFLSALNAFTVNNNRKHNDFAPAGASSAGKGKRRADPDSGATA</sequence>
<name>A0A168EVE8_CORDF</name>
<dbReference type="EMBL" id="AZHF01000006">
    <property type="protein sequence ID" value="OAA74277.1"/>
    <property type="molecule type" value="Genomic_DNA"/>
</dbReference>
<dbReference type="InterPro" id="IPR043129">
    <property type="entry name" value="ATPase_NBD"/>
</dbReference>
<comment type="caution">
    <text evidence="2">The sequence shown here is derived from an EMBL/GenBank/DDBJ whole genome shotgun (WGS) entry which is preliminary data.</text>
</comment>
<evidence type="ECO:0000313" key="2">
    <source>
        <dbReference type="EMBL" id="OAA74277.1"/>
    </source>
</evidence>
<accession>A0A168EVE8</accession>
<organism evidence="2 3">
    <name type="scientific">Akanthomyces lecanii RCEF 1005</name>
    <dbReference type="NCBI Taxonomy" id="1081108"/>
    <lineage>
        <taxon>Eukaryota</taxon>
        <taxon>Fungi</taxon>
        <taxon>Dikarya</taxon>
        <taxon>Ascomycota</taxon>
        <taxon>Pezizomycotina</taxon>
        <taxon>Sordariomycetes</taxon>
        <taxon>Hypocreomycetidae</taxon>
        <taxon>Hypocreales</taxon>
        <taxon>Cordycipitaceae</taxon>
        <taxon>Akanthomyces</taxon>
        <taxon>Cordyceps confragosa</taxon>
    </lineage>
</organism>
<dbReference type="AlphaFoldDB" id="A0A168EVE8"/>
<evidence type="ECO:0008006" key="4">
    <source>
        <dbReference type="Google" id="ProtNLM"/>
    </source>
</evidence>
<dbReference type="OrthoDB" id="3819888at2759"/>
<gene>
    <name evidence="2" type="ORF">LEL_07858</name>
</gene>
<protein>
    <recommendedName>
        <fullName evidence="4">Heat shock protein Hsp70</fullName>
    </recommendedName>
</protein>
<dbReference type="Gene3D" id="3.30.30.30">
    <property type="match status" value="1"/>
</dbReference>
<dbReference type="Gene3D" id="3.90.640.10">
    <property type="entry name" value="Actin, Chain A, domain 4"/>
    <property type="match status" value="1"/>
</dbReference>
<evidence type="ECO:0000313" key="3">
    <source>
        <dbReference type="Proteomes" id="UP000076881"/>
    </source>
</evidence>
<dbReference type="SUPFAM" id="SSF53067">
    <property type="entry name" value="Actin-like ATPase domain"/>
    <property type="match status" value="1"/>
</dbReference>
<proteinExistence type="predicted"/>
<reference evidence="2 3" key="1">
    <citation type="journal article" date="2016" name="Genome Biol. Evol.">
        <title>Divergent and convergent evolution of fungal pathogenicity.</title>
        <authorList>
            <person name="Shang Y."/>
            <person name="Xiao G."/>
            <person name="Zheng P."/>
            <person name="Cen K."/>
            <person name="Zhan S."/>
            <person name="Wang C."/>
        </authorList>
    </citation>
    <scope>NUCLEOTIDE SEQUENCE [LARGE SCALE GENOMIC DNA]</scope>
    <source>
        <strain evidence="2 3">RCEF 1005</strain>
    </source>
</reference>
<dbReference type="STRING" id="1081108.A0A168EVE8"/>
<keyword evidence="3" id="KW-1185">Reference proteome</keyword>